<feature type="transmembrane region" description="Helical" evidence="2">
    <location>
        <begin position="134"/>
        <end position="151"/>
    </location>
</feature>
<accession>X6NTP3</accession>
<dbReference type="GO" id="GO:0005506">
    <property type="term" value="F:iron ion binding"/>
    <property type="evidence" value="ECO:0007669"/>
    <property type="project" value="InterPro"/>
</dbReference>
<evidence type="ECO:0000313" key="5">
    <source>
        <dbReference type="Proteomes" id="UP000023152"/>
    </source>
</evidence>
<dbReference type="EMBL" id="ASPP01006118">
    <property type="protein sequence ID" value="ETO29323.1"/>
    <property type="molecule type" value="Genomic_DNA"/>
</dbReference>
<dbReference type="Gene3D" id="3.60.130.20">
    <property type="entry name" value="Oxoglutarate/iron-dependent oxygenase, C-terminal degradation domain"/>
    <property type="match status" value="1"/>
</dbReference>
<reference evidence="4 5" key="1">
    <citation type="journal article" date="2013" name="Curr. Biol.">
        <title>The Genome of the Foraminiferan Reticulomyxa filosa.</title>
        <authorList>
            <person name="Glockner G."/>
            <person name="Hulsmann N."/>
            <person name="Schleicher M."/>
            <person name="Noegel A.A."/>
            <person name="Eichinger L."/>
            <person name="Gallinger C."/>
            <person name="Pawlowski J."/>
            <person name="Sierra R."/>
            <person name="Euteneuer U."/>
            <person name="Pillet L."/>
            <person name="Moustafa A."/>
            <person name="Platzer M."/>
            <person name="Groth M."/>
            <person name="Szafranski K."/>
            <person name="Schliwa M."/>
        </authorList>
    </citation>
    <scope>NUCLEOTIDE SEQUENCE [LARGE SCALE GENOMIC DNA]</scope>
</reference>
<keyword evidence="2" id="KW-0472">Membrane</keyword>
<sequence>MMRKTDENENEDEDEDNEEEYGDEDKNEDGDNDDENGSENTLLNIGIMPNTLSLVYRSTPGVGSFVKYINHNCEIQRLDFYQVFQCAEENQDDPSAGTDKCEKRKLSEMENSDLNTKHETDSKRHSSNTKKMKKCFAVYWVELLSFVFFFSQNFTRIILQYLKFLFFNLLFLSSFTEKKTKCANTFRSNICLSVSITSCKKKKKKVKIKQNNEKGYLEQTKKLAPKKKEQKNYLFFFEKTVMCK</sequence>
<dbReference type="InterPro" id="IPR019601">
    <property type="entry name" value="Oxoglutarate/Fe-dep_Oase_C"/>
</dbReference>
<keyword evidence="5" id="KW-1185">Reference proteome</keyword>
<evidence type="ECO:0000313" key="4">
    <source>
        <dbReference type="EMBL" id="ETO29323.1"/>
    </source>
</evidence>
<keyword evidence="2" id="KW-0812">Transmembrane</keyword>
<feature type="region of interest" description="Disordered" evidence="1">
    <location>
        <begin position="1"/>
        <end position="42"/>
    </location>
</feature>
<keyword evidence="2" id="KW-1133">Transmembrane helix</keyword>
<protein>
    <submittedName>
        <fullName evidence="4">Aspartic acid-rich protein aspolin2-1-like protein</fullName>
    </submittedName>
</protein>
<feature type="domain" description="Oxoglutarate/iron-dependent oxygenase C-terminal degradation" evidence="3">
    <location>
        <begin position="23"/>
        <end position="92"/>
    </location>
</feature>
<proteinExistence type="predicted"/>
<dbReference type="Proteomes" id="UP000023152">
    <property type="component" value="Unassembled WGS sequence"/>
</dbReference>
<dbReference type="GO" id="GO:0031418">
    <property type="term" value="F:L-ascorbic acid binding"/>
    <property type="evidence" value="ECO:0007669"/>
    <property type="project" value="InterPro"/>
</dbReference>
<organism evidence="4 5">
    <name type="scientific">Reticulomyxa filosa</name>
    <dbReference type="NCBI Taxonomy" id="46433"/>
    <lineage>
        <taxon>Eukaryota</taxon>
        <taxon>Sar</taxon>
        <taxon>Rhizaria</taxon>
        <taxon>Retaria</taxon>
        <taxon>Foraminifera</taxon>
        <taxon>Monothalamids</taxon>
        <taxon>Reticulomyxidae</taxon>
        <taxon>Reticulomyxa</taxon>
    </lineage>
</organism>
<gene>
    <name evidence="4" type="ORF">RFI_07802</name>
</gene>
<feature type="compositionally biased region" description="Acidic residues" evidence="1">
    <location>
        <begin position="8"/>
        <end position="37"/>
    </location>
</feature>
<evidence type="ECO:0000259" key="3">
    <source>
        <dbReference type="Pfam" id="PF10637"/>
    </source>
</evidence>
<dbReference type="AlphaFoldDB" id="X6NTP3"/>
<evidence type="ECO:0000256" key="2">
    <source>
        <dbReference type="SAM" id="Phobius"/>
    </source>
</evidence>
<dbReference type="InterPro" id="IPR043044">
    <property type="entry name" value="TPA1/Ofd1_C"/>
</dbReference>
<dbReference type="Pfam" id="PF10637">
    <property type="entry name" value="Ofd1_CTDD"/>
    <property type="match status" value="1"/>
</dbReference>
<evidence type="ECO:0000256" key="1">
    <source>
        <dbReference type="SAM" id="MobiDB-lite"/>
    </source>
</evidence>
<comment type="caution">
    <text evidence="4">The sequence shown here is derived from an EMBL/GenBank/DDBJ whole genome shotgun (WGS) entry which is preliminary data.</text>
</comment>
<dbReference type="GO" id="GO:0016706">
    <property type="term" value="F:2-oxoglutarate-dependent dioxygenase activity"/>
    <property type="evidence" value="ECO:0007669"/>
    <property type="project" value="InterPro"/>
</dbReference>
<name>X6NTP3_RETFI</name>